<organismHost>
    <name type="scientific">Tulipa gesneriana</name>
    <name type="common">Garden tulip</name>
    <dbReference type="NCBI Taxonomy" id="13306"/>
</organismHost>
<dbReference type="InterPro" id="IPR013707">
    <property type="entry name" value="Tombusvirus_p33"/>
</dbReference>
<evidence type="ECO:0000259" key="1">
    <source>
        <dbReference type="Pfam" id="PF08500"/>
    </source>
</evidence>
<evidence type="ECO:0000313" key="2">
    <source>
        <dbReference type="EMBL" id="QYA72128.1"/>
    </source>
</evidence>
<protein>
    <submittedName>
        <fullName evidence="2">RNA polymerase pre-readthrough protein</fullName>
    </submittedName>
</protein>
<accession>A0A8F8N4A2</accession>
<organismHost>
    <name type="scientific">Chenopodium amaranticolor</name>
    <dbReference type="NCBI Taxonomy" id="66262"/>
</organismHost>
<dbReference type="GO" id="GO:0003968">
    <property type="term" value="F:RNA-directed RNA polymerase activity"/>
    <property type="evidence" value="ECO:0007669"/>
    <property type="project" value="InterPro"/>
</dbReference>
<sequence length="202" mass="22744">MELPNQHKQTAAEGFVSFLNWLCNPWRRQRTVNAAVAFQKDLLAIEDSEHLDDINECFEESAGAQSQRTKVVADGAYAPAKSNRTRRVRKQKKHKFVKYLVNEARAEFGLPKPTEANRLMVQHFLLRVCKDWGVVTAHVHGNVALALPLVFIPTEDDLLSRALMNTHATRAAVRGMDNVQGEGWWNNRLGIGGQVGLAFRSK</sequence>
<dbReference type="Pfam" id="PF08500">
    <property type="entry name" value="Tombus_P33"/>
    <property type="match status" value="1"/>
</dbReference>
<organismHost>
    <name type="scientific">Chenopodium quinoa</name>
    <name type="common">Quinoa</name>
    <dbReference type="NCBI Taxonomy" id="63459"/>
</organismHost>
<feature type="domain" description="Tombusvirus p33" evidence="1">
    <location>
        <begin position="46"/>
        <end position="156"/>
    </location>
</feature>
<organismHost>
    <name type="scientific">Nicotiana tabacum</name>
    <name type="common">Common tobacco</name>
    <dbReference type="NCBI Taxonomy" id="4097"/>
</organismHost>
<organism evidence="2">
    <name type="scientific">Tobacco necrosis virus (strain A)</name>
    <name type="common">TNV-A</name>
    <dbReference type="NCBI Taxonomy" id="12055"/>
    <lineage>
        <taxon>Viruses</taxon>
        <taxon>Riboviria</taxon>
        <taxon>Orthornavirae</taxon>
        <taxon>Kitrinoviricota</taxon>
        <taxon>Tolucaviricetes</taxon>
        <taxon>Tolivirales</taxon>
        <taxon>Tombusviridae</taxon>
        <taxon>Procedovirinae</taxon>
        <taxon>Alphanecrovirus</taxon>
        <taxon>Alphanecrovirus nicotianae</taxon>
    </lineage>
</organism>
<reference evidence="2" key="1">
    <citation type="submission" date="2020-06" db="EMBL/GenBank/DDBJ databases">
        <title>Tobacco necrosis virus A isolate DSMZ PV-0186.</title>
        <authorList>
            <person name="Knierim D."/>
            <person name="Margaria P."/>
            <person name="Menzel W."/>
            <person name="Winter S."/>
        </authorList>
    </citation>
    <scope>NUCLEOTIDE SEQUENCE</scope>
    <source>
        <strain evidence="2">DSMZ PV-0186</strain>
    </source>
</reference>
<gene>
    <name evidence="2" type="primary">ORF1</name>
</gene>
<organismHost>
    <name type="scientific">Phaseolus vulgaris</name>
    <name type="common">Kidney bean</name>
    <name type="synonym">French bean</name>
    <dbReference type="NCBI Taxonomy" id="3885"/>
</organismHost>
<dbReference type="EMBL" id="MT675968">
    <property type="protein sequence ID" value="QYA72128.1"/>
    <property type="molecule type" value="Genomic_RNA"/>
</dbReference>
<organismHost>
    <name type="scientific">Nicotiana clevelandii</name>
    <name type="common">Wild tobacco</name>
    <dbReference type="NCBI Taxonomy" id="81866"/>
</organismHost>
<name>A0A8F8N4A2_TNVA</name>
<organismHost>
    <name type="scientific">Cucumis sativus</name>
    <name type="common">Cucumber</name>
    <dbReference type="NCBI Taxonomy" id="3659"/>
</organismHost>
<proteinExistence type="predicted"/>